<reference evidence="2" key="1">
    <citation type="journal article" date="2016" name="Syst. Appl. Microbiol.">
        <title>Thermococcus piezophilus sp. nov., a novel hyperthermophilic and piezophilic archaeon with a broad pressure range for growth, isolated from a deepest hydrothermal vent at the Mid-Cayman Rise.</title>
        <authorList>
            <person name="Dalmasso C."/>
            <person name="Oger P."/>
            <person name="Selva G."/>
            <person name="Courtine D."/>
            <person name="L'Haridon S."/>
            <person name="Garlaschelli A."/>
            <person name="Roussel E."/>
            <person name="Miyazaki J."/>
            <person name="Reveillaud J."/>
            <person name="Jebbar M."/>
            <person name="Takai K."/>
            <person name="Maignien L."/>
            <person name="Alain K."/>
        </authorList>
    </citation>
    <scope>NUCLEOTIDE SEQUENCE [LARGE SCALE GENOMIC DNA]</scope>
    <source>
        <strain evidence="2">CDGS</strain>
    </source>
</reference>
<dbReference type="EMBL" id="CP015520">
    <property type="protein sequence ID" value="ANF23316.1"/>
    <property type="molecule type" value="Genomic_DNA"/>
</dbReference>
<organism evidence="1 2">
    <name type="scientific">Thermococcus piezophilus</name>
    <dbReference type="NCBI Taxonomy" id="1712654"/>
    <lineage>
        <taxon>Archaea</taxon>
        <taxon>Methanobacteriati</taxon>
        <taxon>Methanobacteriota</taxon>
        <taxon>Thermococci</taxon>
        <taxon>Thermococcales</taxon>
        <taxon>Thermococcaceae</taxon>
        <taxon>Thermococcus</taxon>
    </lineage>
</organism>
<dbReference type="Proteomes" id="UP000076969">
    <property type="component" value="Chromosome"/>
</dbReference>
<dbReference type="KEGG" id="tpie:A7C91_09140"/>
<protein>
    <submittedName>
        <fullName evidence="1">Uncharacterized protein</fullName>
    </submittedName>
</protein>
<keyword evidence="2" id="KW-1185">Reference proteome</keyword>
<gene>
    <name evidence="1" type="ORF">A7C91_09140</name>
</gene>
<evidence type="ECO:0000313" key="2">
    <source>
        <dbReference type="Proteomes" id="UP000076969"/>
    </source>
</evidence>
<sequence>MEDFKVRIYFPGCIISHSKVPTEGTEYDVLYPWATVIVDGWENYPNCYGFMLISADRLSKDDAIIMNVLVDTNTSGKIMAFLSDKYVYSGSYT</sequence>
<name>A0A172WJ15_9EURY</name>
<accession>A0A172WJ15</accession>
<proteinExistence type="predicted"/>
<evidence type="ECO:0000313" key="1">
    <source>
        <dbReference type="EMBL" id="ANF23316.1"/>
    </source>
</evidence>
<dbReference type="AlphaFoldDB" id="A0A172WJ15"/>